<evidence type="ECO:0000313" key="3">
    <source>
        <dbReference type="Proteomes" id="UP000266183"/>
    </source>
</evidence>
<sequence>MTKNILVVGPDGFLAREVLTQLSAGERSRIILLGRKEMTGRDNYFSDVVTLKKAVPEVDVVYLLGAYIPYGAFQSGDAALVKTNIELVADLSLSYPESRIVFSSSVSVYGSPLQLPIAVDSPFNNPDLYGMSKLAGEAIVRNHKHFAILRFSSILGQGMNNLTMIPRMIAAAKAGTIVVWGDGGRLQNYIDVRDAARLCLLAAQSDKNIVALGVGAKSYSNAEIAGQIGLLTHATVEFSGTDKSPSFVYQVEESYRSLNFAPLYSIEQTLNDLIKP</sequence>
<dbReference type="InterPro" id="IPR050177">
    <property type="entry name" value="Lipid_A_modif_metabolic_enz"/>
</dbReference>
<dbReference type="KEGG" id="chk:D4L85_22065"/>
<dbReference type="OrthoDB" id="329806at2"/>
<proteinExistence type="predicted"/>
<dbReference type="SUPFAM" id="SSF51735">
    <property type="entry name" value="NAD(P)-binding Rossmann-fold domains"/>
    <property type="match status" value="1"/>
</dbReference>
<gene>
    <name evidence="2" type="ORF">D4L85_22065</name>
</gene>
<dbReference type="RefSeq" id="WP_119756341.1">
    <property type="nucleotide sequence ID" value="NZ_CP032382.1"/>
</dbReference>
<feature type="domain" description="NAD-dependent epimerase/dehydratase" evidence="1">
    <location>
        <begin position="5"/>
        <end position="208"/>
    </location>
</feature>
<dbReference type="Pfam" id="PF01370">
    <property type="entry name" value="Epimerase"/>
    <property type="match status" value="1"/>
</dbReference>
<evidence type="ECO:0000313" key="2">
    <source>
        <dbReference type="EMBL" id="AYB33099.1"/>
    </source>
</evidence>
<dbReference type="AlphaFoldDB" id="A0A385SPJ2"/>
<dbReference type="CDD" id="cd08946">
    <property type="entry name" value="SDR_e"/>
    <property type="match status" value="1"/>
</dbReference>
<dbReference type="PANTHER" id="PTHR43245">
    <property type="entry name" value="BIFUNCTIONAL POLYMYXIN RESISTANCE PROTEIN ARNA"/>
    <property type="match status" value="1"/>
</dbReference>
<reference evidence="3" key="1">
    <citation type="submission" date="2018-09" db="EMBL/GenBank/DDBJ databases">
        <title>Chryseolinea sp. KIS68-18 isolated from soil.</title>
        <authorList>
            <person name="Weon H.-Y."/>
            <person name="Kwon S.-W."/>
            <person name="Lee S.A."/>
        </authorList>
    </citation>
    <scope>NUCLEOTIDE SEQUENCE [LARGE SCALE GENOMIC DNA]</scope>
    <source>
        <strain evidence="3">KIS68-18</strain>
    </source>
</reference>
<protein>
    <submittedName>
        <fullName evidence="2">NAD(P)-dependent oxidoreductase</fullName>
    </submittedName>
</protein>
<dbReference type="Proteomes" id="UP000266183">
    <property type="component" value="Chromosome"/>
</dbReference>
<organism evidence="2 3">
    <name type="scientific">Chryseolinea soli</name>
    <dbReference type="NCBI Taxonomy" id="2321403"/>
    <lineage>
        <taxon>Bacteria</taxon>
        <taxon>Pseudomonadati</taxon>
        <taxon>Bacteroidota</taxon>
        <taxon>Cytophagia</taxon>
        <taxon>Cytophagales</taxon>
        <taxon>Fulvivirgaceae</taxon>
        <taxon>Chryseolinea</taxon>
    </lineage>
</organism>
<name>A0A385SPJ2_9BACT</name>
<keyword evidence="3" id="KW-1185">Reference proteome</keyword>
<evidence type="ECO:0000259" key="1">
    <source>
        <dbReference type="Pfam" id="PF01370"/>
    </source>
</evidence>
<dbReference type="InterPro" id="IPR036291">
    <property type="entry name" value="NAD(P)-bd_dom_sf"/>
</dbReference>
<accession>A0A385SPJ2</accession>
<dbReference type="Gene3D" id="3.40.50.720">
    <property type="entry name" value="NAD(P)-binding Rossmann-like Domain"/>
    <property type="match status" value="1"/>
</dbReference>
<dbReference type="EMBL" id="CP032382">
    <property type="protein sequence ID" value="AYB33099.1"/>
    <property type="molecule type" value="Genomic_DNA"/>
</dbReference>
<dbReference type="InterPro" id="IPR001509">
    <property type="entry name" value="Epimerase_deHydtase"/>
</dbReference>